<dbReference type="Proteomes" id="UP000195221">
    <property type="component" value="Unassembled WGS sequence"/>
</dbReference>
<dbReference type="AlphaFoldDB" id="A0A242ME85"/>
<dbReference type="EMBL" id="NBTZ01000115">
    <property type="protein sequence ID" value="OTP69500.1"/>
    <property type="molecule type" value="Genomic_DNA"/>
</dbReference>
<evidence type="ECO:0000313" key="1">
    <source>
        <dbReference type="EMBL" id="OTP69500.1"/>
    </source>
</evidence>
<sequence>MPVSTLARMFGIDASEIEGYAEQGMLPRLPFGMHDAFWLLALRRGLNATSQLPNPLKPHVVMGIGWLIGVDMTFDADDLAAGAGIFERNGLTHEEFLASIGAAISFCGM</sequence>
<reference evidence="1 2" key="1">
    <citation type="submission" date="2017-03" db="EMBL/GenBank/DDBJ databases">
        <title>Genome analysis of strain PAMC 26577.</title>
        <authorList>
            <person name="Oh H.-M."/>
            <person name="Yang J.-A."/>
        </authorList>
    </citation>
    <scope>NUCLEOTIDE SEQUENCE [LARGE SCALE GENOMIC DNA]</scope>
    <source>
        <strain evidence="1 2">PAMC 26577</strain>
    </source>
</reference>
<proteinExistence type="predicted"/>
<gene>
    <name evidence="1" type="ORF">PAMC26577_31145</name>
</gene>
<protein>
    <submittedName>
        <fullName evidence="1">Uncharacterized protein</fullName>
    </submittedName>
</protein>
<evidence type="ECO:0000313" key="2">
    <source>
        <dbReference type="Proteomes" id="UP000195221"/>
    </source>
</evidence>
<accession>A0A242ME85</accession>
<organism evidence="1 2">
    <name type="scientific">Caballeronia sordidicola</name>
    <name type="common">Burkholderia sordidicola</name>
    <dbReference type="NCBI Taxonomy" id="196367"/>
    <lineage>
        <taxon>Bacteria</taxon>
        <taxon>Pseudomonadati</taxon>
        <taxon>Pseudomonadota</taxon>
        <taxon>Betaproteobacteria</taxon>
        <taxon>Burkholderiales</taxon>
        <taxon>Burkholderiaceae</taxon>
        <taxon>Caballeronia</taxon>
    </lineage>
</organism>
<comment type="caution">
    <text evidence="1">The sequence shown here is derived from an EMBL/GenBank/DDBJ whole genome shotgun (WGS) entry which is preliminary data.</text>
</comment>
<name>A0A242ME85_CABSO</name>